<dbReference type="Gene3D" id="2.40.320.10">
    <property type="entry name" value="Hypothetical Protein Pfu-838710-001"/>
    <property type="match status" value="1"/>
</dbReference>
<feature type="domain" description="NadR/Ttd14 AAA" evidence="2">
    <location>
        <begin position="21"/>
        <end position="205"/>
    </location>
</feature>
<sequence length="422" mass="47857">MKDDTLDHSKVLSESKHPITRVCLTGGPCAGKTTALATLSTVLQQLGFRVLLVPEAATLLMKGGAMIETRKLTFADAVRFQINVMKMQMSLEDIFIEIALEQDQPTIILCDRGVMDGSAYTSENIWQALLDETGWSTIQLRDRRYEAVIHLVTSADGADEFYTNTNNEARYESNKDAIELDKKLINAWVGHPHFSIIDNSSTSFQKKIDRCLDTVLKFIGLPTPASFYKKFLLITKAGEYEISLPKGVKKEFFQIEETFLTATGDQVENFIRKVGKNDSFNYNHEIRFYQNNERIVKKRQISAREYIELFEQQRDPSMKQLKKLRQCFIYEQQYFMVETFVNVDGAPSLLRIETTKEGKEIKIPPFVKVLKDVTEENVYASSSMARVGYKMPEGDKRAIAQGGVMPGSPVPPVVGISEKKNQ</sequence>
<dbReference type="Gene3D" id="3.40.50.300">
    <property type="entry name" value="P-loop containing nucleotide triphosphate hydrolases"/>
    <property type="match status" value="1"/>
</dbReference>
<dbReference type="EMBL" id="RRYP01018575">
    <property type="protein sequence ID" value="TNV73583.1"/>
    <property type="molecule type" value="Genomic_DNA"/>
</dbReference>
<dbReference type="Proteomes" id="UP000785679">
    <property type="component" value="Unassembled WGS sequence"/>
</dbReference>
<dbReference type="InterPro" id="IPR038727">
    <property type="entry name" value="NadR/Ttd14_AAA_dom"/>
</dbReference>
<evidence type="ECO:0000256" key="1">
    <source>
        <dbReference type="SAM" id="MobiDB-lite"/>
    </source>
</evidence>
<dbReference type="OrthoDB" id="6375174at2759"/>
<dbReference type="PANTHER" id="PTHR34932:SF1">
    <property type="entry name" value="TRPL TRANSLOCATION DEFECT PROTEIN 14"/>
    <property type="match status" value="1"/>
</dbReference>
<protein>
    <recommendedName>
        <fullName evidence="2">NadR/Ttd14 AAA domain-containing protein</fullName>
    </recommendedName>
</protein>
<organism evidence="3 4">
    <name type="scientific">Halteria grandinella</name>
    <dbReference type="NCBI Taxonomy" id="5974"/>
    <lineage>
        <taxon>Eukaryota</taxon>
        <taxon>Sar</taxon>
        <taxon>Alveolata</taxon>
        <taxon>Ciliophora</taxon>
        <taxon>Intramacronucleata</taxon>
        <taxon>Spirotrichea</taxon>
        <taxon>Stichotrichia</taxon>
        <taxon>Sporadotrichida</taxon>
        <taxon>Halteriidae</taxon>
        <taxon>Halteria</taxon>
    </lineage>
</organism>
<dbReference type="Pfam" id="PF13521">
    <property type="entry name" value="AAA_28"/>
    <property type="match status" value="1"/>
</dbReference>
<evidence type="ECO:0000313" key="4">
    <source>
        <dbReference type="Proteomes" id="UP000785679"/>
    </source>
</evidence>
<dbReference type="PANTHER" id="PTHR34932">
    <property type="entry name" value="TRPL TRANSLOCATION DEFECT PROTEIN 14"/>
    <property type="match status" value="1"/>
</dbReference>
<accession>A0A8J8NEJ8</accession>
<feature type="region of interest" description="Disordered" evidence="1">
    <location>
        <begin position="400"/>
        <end position="422"/>
    </location>
</feature>
<dbReference type="GO" id="GO:0005525">
    <property type="term" value="F:GTP binding"/>
    <property type="evidence" value="ECO:0007669"/>
    <property type="project" value="TreeGrafter"/>
</dbReference>
<gene>
    <name evidence="3" type="ORF">FGO68_gene585</name>
</gene>
<dbReference type="InterPro" id="IPR053227">
    <property type="entry name" value="TRPL-trafficking_regulator"/>
</dbReference>
<reference evidence="3" key="1">
    <citation type="submission" date="2019-06" db="EMBL/GenBank/DDBJ databases">
        <authorList>
            <person name="Zheng W."/>
        </authorList>
    </citation>
    <scope>NUCLEOTIDE SEQUENCE</scope>
    <source>
        <strain evidence="3">QDHG01</strain>
    </source>
</reference>
<dbReference type="SUPFAM" id="SSF52540">
    <property type="entry name" value="P-loop containing nucleoside triphosphate hydrolases"/>
    <property type="match status" value="1"/>
</dbReference>
<dbReference type="GO" id="GO:0070300">
    <property type="term" value="F:phosphatidic acid binding"/>
    <property type="evidence" value="ECO:0007669"/>
    <property type="project" value="TreeGrafter"/>
</dbReference>
<dbReference type="AlphaFoldDB" id="A0A8J8NEJ8"/>
<keyword evidence="4" id="KW-1185">Reference proteome</keyword>
<proteinExistence type="predicted"/>
<comment type="caution">
    <text evidence="3">The sequence shown here is derived from an EMBL/GenBank/DDBJ whole genome shotgun (WGS) entry which is preliminary data.</text>
</comment>
<dbReference type="GO" id="GO:0035091">
    <property type="term" value="F:phosphatidylinositol binding"/>
    <property type="evidence" value="ECO:0007669"/>
    <property type="project" value="TreeGrafter"/>
</dbReference>
<evidence type="ECO:0000259" key="2">
    <source>
        <dbReference type="Pfam" id="PF13521"/>
    </source>
</evidence>
<dbReference type="InterPro" id="IPR027417">
    <property type="entry name" value="P-loop_NTPase"/>
</dbReference>
<name>A0A8J8NEJ8_HALGN</name>
<evidence type="ECO:0000313" key="3">
    <source>
        <dbReference type="EMBL" id="TNV73583.1"/>
    </source>
</evidence>